<dbReference type="GO" id="GO:0003677">
    <property type="term" value="F:DNA binding"/>
    <property type="evidence" value="ECO:0007669"/>
    <property type="project" value="UniProtKB-KW"/>
</dbReference>
<evidence type="ECO:0000256" key="4">
    <source>
        <dbReference type="ARBA" id="ARBA00023125"/>
    </source>
</evidence>
<evidence type="ECO:0000256" key="2">
    <source>
        <dbReference type="ARBA" id="ARBA00010961"/>
    </source>
</evidence>
<keyword evidence="5" id="KW-0233">DNA recombination</keyword>
<keyword evidence="4" id="KW-0238">DNA-binding</keyword>
<reference evidence="6 7" key="1">
    <citation type="submission" date="2019-08" db="EMBL/GenBank/DDBJ databases">
        <authorList>
            <person name="Peeters C."/>
        </authorList>
    </citation>
    <scope>NUCLEOTIDE SEQUENCE [LARGE SCALE GENOMIC DNA]</scope>
    <source>
        <strain evidence="6 7">LMG 31110</strain>
    </source>
</reference>
<dbReference type="GO" id="GO:0006313">
    <property type="term" value="P:DNA transposition"/>
    <property type="evidence" value="ECO:0007669"/>
    <property type="project" value="InterPro"/>
</dbReference>
<comment type="similarity">
    <text evidence="2">Belongs to the transposase mutator family.</text>
</comment>
<gene>
    <name evidence="6" type="ORF">PCO31110_00024</name>
</gene>
<name>A0A5E4RAG0_9BURK</name>
<evidence type="ECO:0000256" key="1">
    <source>
        <dbReference type="ARBA" id="ARBA00002190"/>
    </source>
</evidence>
<dbReference type="Proteomes" id="UP000337189">
    <property type="component" value="Unassembled WGS sequence"/>
</dbReference>
<sequence>MYPVVFFDAMRVKIREDAVVRNKAVYLALRSIAADWDRAAKDWKTAMKQLAILYADRFVRPSV</sequence>
<dbReference type="GO" id="GO:0004803">
    <property type="term" value="F:transposase activity"/>
    <property type="evidence" value="ECO:0007669"/>
    <property type="project" value="InterPro"/>
</dbReference>
<accession>A0A5E4RAG0</accession>
<evidence type="ECO:0000256" key="3">
    <source>
        <dbReference type="ARBA" id="ARBA00022578"/>
    </source>
</evidence>
<keyword evidence="3" id="KW-0815">Transposition</keyword>
<dbReference type="AlphaFoldDB" id="A0A5E4RAG0"/>
<proteinExistence type="inferred from homology"/>
<comment type="function">
    <text evidence="1">Required for the transposition of the insertion element.</text>
</comment>
<protein>
    <submittedName>
        <fullName evidence="6">Transposase</fullName>
    </submittedName>
</protein>
<dbReference type="EMBL" id="CABPSJ010000001">
    <property type="protein sequence ID" value="VVD59484.1"/>
    <property type="molecule type" value="Genomic_DNA"/>
</dbReference>
<organism evidence="6 7">
    <name type="scientific">Pandoraea communis</name>
    <dbReference type="NCBI Taxonomy" id="2508297"/>
    <lineage>
        <taxon>Bacteria</taxon>
        <taxon>Pseudomonadati</taxon>
        <taxon>Pseudomonadota</taxon>
        <taxon>Betaproteobacteria</taxon>
        <taxon>Burkholderiales</taxon>
        <taxon>Burkholderiaceae</taxon>
        <taxon>Pandoraea</taxon>
    </lineage>
</organism>
<dbReference type="Pfam" id="PF00872">
    <property type="entry name" value="Transposase_mut"/>
    <property type="match status" value="1"/>
</dbReference>
<evidence type="ECO:0000256" key="5">
    <source>
        <dbReference type="ARBA" id="ARBA00023172"/>
    </source>
</evidence>
<evidence type="ECO:0000313" key="6">
    <source>
        <dbReference type="EMBL" id="VVD59484.1"/>
    </source>
</evidence>
<dbReference type="InterPro" id="IPR001207">
    <property type="entry name" value="Transposase_mutator"/>
</dbReference>
<evidence type="ECO:0000313" key="7">
    <source>
        <dbReference type="Proteomes" id="UP000337189"/>
    </source>
</evidence>